<evidence type="ECO:0000313" key="2">
    <source>
        <dbReference type="Proteomes" id="UP000198853"/>
    </source>
</evidence>
<proteinExistence type="predicted"/>
<accession>A0A1G8R3X7</accession>
<sequence length="256" mass="28350">MADENDEQNSGISRRQFLKNSGYIAGGLVGGGLLGGVFAQNFLGTTDAPDIDTDDEVDTTSPGELTQARMFFKRQEDFDVLSAAVERIFPDDDTGPGAISLAVPYFIDKQLAGEYGFNSREYMEGPFFEGAPTQGPQTGLLRRDAFLHGVRTIQNIAEDHFDESFFDLESETQDEILEAFEEGEVDMTGIASDEFFSKLRTATIEGAYSDPVYGGNLNMDGWRQIGYPGSQMSYTNVIEEEEFVEMDPVSLHDHHE</sequence>
<dbReference type="EMBL" id="FNEN01000015">
    <property type="protein sequence ID" value="SDJ11638.1"/>
    <property type="molecule type" value="Genomic_DNA"/>
</dbReference>
<organism evidence="1 2">
    <name type="scientific">Natribacillus halophilus</name>
    <dbReference type="NCBI Taxonomy" id="549003"/>
    <lineage>
        <taxon>Bacteria</taxon>
        <taxon>Bacillati</taxon>
        <taxon>Bacillota</taxon>
        <taxon>Bacilli</taxon>
        <taxon>Bacillales</taxon>
        <taxon>Bacillaceae</taxon>
        <taxon>Natribacillus</taxon>
    </lineage>
</organism>
<dbReference type="Proteomes" id="UP000198853">
    <property type="component" value="Unassembled WGS sequence"/>
</dbReference>
<dbReference type="Pfam" id="PF13618">
    <property type="entry name" value="Gluconate_2-dh3"/>
    <property type="match status" value="1"/>
</dbReference>
<protein>
    <submittedName>
        <fullName evidence="1">Gluconate 2-dehydrogenase gamma chain</fullName>
    </submittedName>
</protein>
<dbReference type="InterPro" id="IPR019546">
    <property type="entry name" value="TAT_signal_bac_arc"/>
</dbReference>
<dbReference type="InterPro" id="IPR027056">
    <property type="entry name" value="Gluconate_2DH_su3"/>
</dbReference>
<name>A0A1G8R3X7_9BACI</name>
<reference evidence="1 2" key="1">
    <citation type="submission" date="2016-10" db="EMBL/GenBank/DDBJ databases">
        <authorList>
            <person name="de Groot N.N."/>
        </authorList>
    </citation>
    <scope>NUCLEOTIDE SEQUENCE [LARGE SCALE GENOMIC DNA]</scope>
    <source>
        <strain evidence="1 2">DSM 21771</strain>
    </source>
</reference>
<gene>
    <name evidence="1" type="ORF">SAMN04488123_11549</name>
</gene>
<evidence type="ECO:0000313" key="1">
    <source>
        <dbReference type="EMBL" id="SDJ11638.1"/>
    </source>
</evidence>
<dbReference type="RefSeq" id="WP_090399377.1">
    <property type="nucleotide sequence ID" value="NZ_FNEN01000015.1"/>
</dbReference>
<keyword evidence="2" id="KW-1185">Reference proteome</keyword>
<dbReference type="OrthoDB" id="8400810at2"/>
<dbReference type="InterPro" id="IPR006311">
    <property type="entry name" value="TAT_signal"/>
</dbReference>
<dbReference type="NCBIfam" id="TIGR01409">
    <property type="entry name" value="TAT_signal_seq"/>
    <property type="match status" value="1"/>
</dbReference>
<dbReference type="PROSITE" id="PS51318">
    <property type="entry name" value="TAT"/>
    <property type="match status" value="1"/>
</dbReference>
<dbReference type="AlphaFoldDB" id="A0A1G8R3X7"/>